<evidence type="ECO:0000313" key="7">
    <source>
        <dbReference type="EMBL" id="MST98210.1"/>
    </source>
</evidence>
<dbReference type="PANTHER" id="PTHR30146">
    <property type="entry name" value="LACI-RELATED TRANSCRIPTIONAL REPRESSOR"/>
    <property type="match status" value="1"/>
</dbReference>
<dbReference type="CDD" id="cd06267">
    <property type="entry name" value="PBP1_LacI_sugar_binding-like"/>
    <property type="match status" value="1"/>
</dbReference>
<sequence length="383" mass="41909">MQKTANVTLKTVAATAGCSIAVASTVLNGSRGNTKVSDAMRRRILELAAELGYHPNFASQSLKTRRSMTLGIYVQPKSWRSLSNDYEMAIFRGVEQAARDRNYDLLVLNISSRNLPDICAEKIAESRIDGVILIHSDSNADWVDRLLEVSTNIVAIDQPVPQRTLSRVIFDNRAAVELAVRTLRESGHRRIGFIADCVNRDQSDSQIRLETFRACQAAGTVDPDPALVFDRARCVPPPSVEEHYCQITGEKALRYLMALPEPPTAVIAYNSLVGVSVLHEARRMRLEIPRDLSVLGIDCCEFIDLVDPVLTVIDHVLPEMGRAGTEMLIDLIERKAAAPVVRSFSPLLRTGQTVAPPRKPGSEAARAEADGIKGALSVSGDGD</sequence>
<dbReference type="InterPro" id="IPR046335">
    <property type="entry name" value="LacI/GalR-like_sensor"/>
</dbReference>
<evidence type="ECO:0000256" key="4">
    <source>
        <dbReference type="ARBA" id="ARBA00023163"/>
    </source>
</evidence>
<dbReference type="SMART" id="SM00354">
    <property type="entry name" value="HTH_LACI"/>
    <property type="match status" value="1"/>
</dbReference>
<evidence type="ECO:0000256" key="3">
    <source>
        <dbReference type="ARBA" id="ARBA00023125"/>
    </source>
</evidence>
<dbReference type="AlphaFoldDB" id="A0A844G380"/>
<dbReference type="Gene3D" id="3.40.50.2300">
    <property type="match status" value="2"/>
</dbReference>
<keyword evidence="1" id="KW-0678">Repressor</keyword>
<protein>
    <submittedName>
        <fullName evidence="7">LacI family transcriptional regulator</fullName>
    </submittedName>
</protein>
<feature type="domain" description="HTH lacI-type" evidence="6">
    <location>
        <begin position="7"/>
        <end position="64"/>
    </location>
</feature>
<gene>
    <name evidence="7" type="ORF">FYJ85_14290</name>
</gene>
<dbReference type="GO" id="GO:0000976">
    <property type="term" value="F:transcription cis-regulatory region binding"/>
    <property type="evidence" value="ECO:0007669"/>
    <property type="project" value="TreeGrafter"/>
</dbReference>
<accession>A0A844G380</accession>
<proteinExistence type="predicted"/>
<dbReference type="Gene3D" id="1.10.260.40">
    <property type="entry name" value="lambda repressor-like DNA-binding domains"/>
    <property type="match status" value="1"/>
</dbReference>
<evidence type="ECO:0000256" key="1">
    <source>
        <dbReference type="ARBA" id="ARBA00022491"/>
    </source>
</evidence>
<dbReference type="GO" id="GO:0003700">
    <property type="term" value="F:DNA-binding transcription factor activity"/>
    <property type="evidence" value="ECO:0007669"/>
    <property type="project" value="TreeGrafter"/>
</dbReference>
<evidence type="ECO:0000256" key="2">
    <source>
        <dbReference type="ARBA" id="ARBA00023015"/>
    </source>
</evidence>
<comment type="caution">
    <text evidence="7">The sequence shown here is derived from an EMBL/GenBank/DDBJ whole genome shotgun (WGS) entry which is preliminary data.</text>
</comment>
<evidence type="ECO:0000259" key="6">
    <source>
        <dbReference type="PROSITE" id="PS50932"/>
    </source>
</evidence>
<dbReference type="InterPro" id="IPR000843">
    <property type="entry name" value="HTH_LacI"/>
</dbReference>
<keyword evidence="4" id="KW-0804">Transcription</keyword>
<dbReference type="EMBL" id="VUNS01000016">
    <property type="protein sequence ID" value="MST98210.1"/>
    <property type="molecule type" value="Genomic_DNA"/>
</dbReference>
<dbReference type="Proteomes" id="UP000435649">
    <property type="component" value="Unassembled WGS sequence"/>
</dbReference>
<dbReference type="SUPFAM" id="SSF53822">
    <property type="entry name" value="Periplasmic binding protein-like I"/>
    <property type="match status" value="1"/>
</dbReference>
<dbReference type="InterPro" id="IPR010982">
    <property type="entry name" value="Lambda_DNA-bd_dom_sf"/>
</dbReference>
<keyword evidence="8" id="KW-1185">Reference proteome</keyword>
<dbReference type="Pfam" id="PF00356">
    <property type="entry name" value="LacI"/>
    <property type="match status" value="1"/>
</dbReference>
<dbReference type="InterPro" id="IPR028082">
    <property type="entry name" value="Peripla_BP_I"/>
</dbReference>
<dbReference type="Pfam" id="PF13377">
    <property type="entry name" value="Peripla_BP_3"/>
    <property type="match status" value="1"/>
</dbReference>
<feature type="region of interest" description="Disordered" evidence="5">
    <location>
        <begin position="351"/>
        <end position="383"/>
    </location>
</feature>
<reference evidence="7 8" key="1">
    <citation type="submission" date="2019-08" db="EMBL/GenBank/DDBJ databases">
        <title>In-depth cultivation of the pig gut microbiome towards novel bacterial diversity and tailored functional studies.</title>
        <authorList>
            <person name="Wylensek D."/>
            <person name="Hitch T.C.A."/>
            <person name="Clavel T."/>
        </authorList>
    </citation>
    <scope>NUCLEOTIDE SEQUENCE [LARGE SCALE GENOMIC DNA]</scope>
    <source>
        <strain evidence="7 8">BBE-744-WT-12</strain>
    </source>
</reference>
<organism evidence="7 8">
    <name type="scientific">Victivallis lenta</name>
    <dbReference type="NCBI Taxonomy" id="2606640"/>
    <lineage>
        <taxon>Bacteria</taxon>
        <taxon>Pseudomonadati</taxon>
        <taxon>Lentisphaerota</taxon>
        <taxon>Lentisphaeria</taxon>
        <taxon>Victivallales</taxon>
        <taxon>Victivallaceae</taxon>
        <taxon>Victivallis</taxon>
    </lineage>
</organism>
<dbReference type="SUPFAM" id="SSF47413">
    <property type="entry name" value="lambda repressor-like DNA-binding domains"/>
    <property type="match status" value="1"/>
</dbReference>
<evidence type="ECO:0000313" key="8">
    <source>
        <dbReference type="Proteomes" id="UP000435649"/>
    </source>
</evidence>
<keyword evidence="2" id="KW-0805">Transcription regulation</keyword>
<keyword evidence="3" id="KW-0238">DNA-binding</keyword>
<evidence type="ECO:0000256" key="5">
    <source>
        <dbReference type="SAM" id="MobiDB-lite"/>
    </source>
</evidence>
<dbReference type="CDD" id="cd01392">
    <property type="entry name" value="HTH_LacI"/>
    <property type="match status" value="1"/>
</dbReference>
<name>A0A844G380_9BACT</name>
<dbReference type="PANTHER" id="PTHR30146:SF148">
    <property type="entry name" value="HTH-TYPE TRANSCRIPTIONAL REPRESSOR PURR-RELATED"/>
    <property type="match status" value="1"/>
</dbReference>
<dbReference type="PROSITE" id="PS50932">
    <property type="entry name" value="HTH_LACI_2"/>
    <property type="match status" value="1"/>
</dbReference>